<feature type="region of interest" description="Disordered" evidence="1">
    <location>
        <begin position="535"/>
        <end position="610"/>
    </location>
</feature>
<dbReference type="AlphaFoldDB" id="A0AAD6WWS5"/>
<feature type="region of interest" description="Disordered" evidence="1">
    <location>
        <begin position="409"/>
        <end position="436"/>
    </location>
</feature>
<gene>
    <name evidence="2" type="ORF">C8F04DRAFT_1190785</name>
</gene>
<dbReference type="PANTHER" id="PTHR48125:SF12">
    <property type="entry name" value="AT HOOK TRANSCRIPTION FACTOR FAMILY-RELATED"/>
    <property type="match status" value="1"/>
</dbReference>
<feature type="compositionally biased region" description="Pro residues" evidence="1">
    <location>
        <begin position="787"/>
        <end position="804"/>
    </location>
</feature>
<feature type="region of interest" description="Disordered" evidence="1">
    <location>
        <begin position="373"/>
        <end position="396"/>
    </location>
</feature>
<feature type="region of interest" description="Disordered" evidence="1">
    <location>
        <begin position="1"/>
        <end position="23"/>
    </location>
</feature>
<feature type="compositionally biased region" description="Low complexity" evidence="1">
    <location>
        <begin position="411"/>
        <end position="420"/>
    </location>
</feature>
<protein>
    <submittedName>
        <fullName evidence="2">Uncharacterized protein</fullName>
    </submittedName>
</protein>
<name>A0AAD6WWS5_9AGAR</name>
<evidence type="ECO:0000313" key="3">
    <source>
        <dbReference type="Proteomes" id="UP001218188"/>
    </source>
</evidence>
<feature type="compositionally biased region" description="Basic residues" evidence="1">
    <location>
        <begin position="421"/>
        <end position="431"/>
    </location>
</feature>
<feature type="compositionally biased region" description="Basic residues" evidence="1">
    <location>
        <begin position="542"/>
        <end position="551"/>
    </location>
</feature>
<dbReference type="EMBL" id="JARJCM010000142">
    <property type="protein sequence ID" value="KAJ7026241.1"/>
    <property type="molecule type" value="Genomic_DNA"/>
</dbReference>
<keyword evidence="3" id="KW-1185">Reference proteome</keyword>
<proteinExistence type="predicted"/>
<feature type="region of interest" description="Disordered" evidence="1">
    <location>
        <begin position="772"/>
        <end position="804"/>
    </location>
</feature>
<reference evidence="2" key="1">
    <citation type="submission" date="2023-03" db="EMBL/GenBank/DDBJ databases">
        <title>Massive genome expansion in bonnet fungi (Mycena s.s.) driven by repeated elements and novel gene families across ecological guilds.</title>
        <authorList>
            <consortium name="Lawrence Berkeley National Laboratory"/>
            <person name="Harder C.B."/>
            <person name="Miyauchi S."/>
            <person name="Viragh M."/>
            <person name="Kuo A."/>
            <person name="Thoen E."/>
            <person name="Andreopoulos B."/>
            <person name="Lu D."/>
            <person name="Skrede I."/>
            <person name="Drula E."/>
            <person name="Henrissat B."/>
            <person name="Morin E."/>
            <person name="Kohler A."/>
            <person name="Barry K."/>
            <person name="LaButti K."/>
            <person name="Morin E."/>
            <person name="Salamov A."/>
            <person name="Lipzen A."/>
            <person name="Mereny Z."/>
            <person name="Hegedus B."/>
            <person name="Baldrian P."/>
            <person name="Stursova M."/>
            <person name="Weitz H."/>
            <person name="Taylor A."/>
            <person name="Grigoriev I.V."/>
            <person name="Nagy L.G."/>
            <person name="Martin F."/>
            <person name="Kauserud H."/>
        </authorList>
    </citation>
    <scope>NUCLEOTIDE SEQUENCE</scope>
    <source>
        <strain evidence="2">CBHHK200</strain>
    </source>
</reference>
<evidence type="ECO:0000256" key="1">
    <source>
        <dbReference type="SAM" id="MobiDB-lite"/>
    </source>
</evidence>
<comment type="caution">
    <text evidence="2">The sequence shown here is derived from an EMBL/GenBank/DDBJ whole genome shotgun (WGS) entry which is preliminary data.</text>
</comment>
<sequence>MPKSKKNPSDPPKKRGSPSDFKGKRLEFMLERLPAYIQASKNNKIKAQKKDHRTQTFFITFFSEYWRRFPWTLPFDDEPADGPPEPEDPADAEAAFTALGLNLTDEEVAKKSAIQSSMDEKIKRWFSRQRPGAIGIQGNPFFEHLAEMRRQDQEGPPKRLADFQFYMRHEDYKDAVVERLEEERGDNPREWLALRCKIAQELLAAEPEEIRKQIKQECSDAHTEDMAAYEAAVKDDGPLDVAPEAQAEARKKFTATVTPLLSGLRAFTGYTINIMAGCVVGNEFLVASSNAGLVNGKDWAEWDPEVYAAASRSFAKFIHAEHMQSISPLAPSGSASAPAPAPIGSASAPAPIGSAFAPAPAPIDLQGLLRLSEPPPNDVEMTPAEGAAPPPPRPLQEDNADIMSGVILSGAPTASTPAPKKASKHPKKVKRTAKEPVVTETALATTPAEAVAEAPPPPSLPPLPESTETWGLALVTPALRGEILAKSKEEQSVYLRKLRRMHSIDLRRENNMAGNRRLIAEMGLKSTAVFLGMKRDAEKEGKGRKKKKAKRAAPGDDEDWGDENDGSDETSDEGSDDEVEGNRSPVRTRGRGRGGKEVASGTSTATTGRVVNAPKWAKAAKAMLLDVGPVQMGEEWTGLLDTWWALEESMGFTTSRKTHPATGRPTAVKNWVKEARKGTPNIGGAEAMAAQWWGWWRAINPSWRLREGELVQEGEGSWDVLRCPGQNGFLNVIVCLKWWRCEMENRSESMEKTSELWQRAVADVRWVLTQMVNENSEEGGEQTGATPTPPPSTPSPLSPPNNGG</sequence>
<accession>A0AAD6WWS5</accession>
<dbReference type="PANTHER" id="PTHR48125">
    <property type="entry name" value="LP07818P1"/>
    <property type="match status" value="1"/>
</dbReference>
<dbReference type="Proteomes" id="UP001218188">
    <property type="component" value="Unassembled WGS sequence"/>
</dbReference>
<feature type="compositionally biased region" description="Acidic residues" evidence="1">
    <location>
        <begin position="555"/>
        <end position="579"/>
    </location>
</feature>
<feature type="compositionally biased region" description="Polar residues" evidence="1">
    <location>
        <begin position="600"/>
        <end position="609"/>
    </location>
</feature>
<organism evidence="2 3">
    <name type="scientific">Mycena alexandri</name>
    <dbReference type="NCBI Taxonomy" id="1745969"/>
    <lineage>
        <taxon>Eukaryota</taxon>
        <taxon>Fungi</taxon>
        <taxon>Dikarya</taxon>
        <taxon>Basidiomycota</taxon>
        <taxon>Agaricomycotina</taxon>
        <taxon>Agaricomycetes</taxon>
        <taxon>Agaricomycetidae</taxon>
        <taxon>Agaricales</taxon>
        <taxon>Marasmiineae</taxon>
        <taxon>Mycenaceae</taxon>
        <taxon>Mycena</taxon>
    </lineage>
</organism>
<evidence type="ECO:0000313" key="2">
    <source>
        <dbReference type="EMBL" id="KAJ7026241.1"/>
    </source>
</evidence>